<dbReference type="SUPFAM" id="SSF55874">
    <property type="entry name" value="ATPase domain of HSP90 chaperone/DNA topoisomerase II/histidine kinase"/>
    <property type="match status" value="1"/>
</dbReference>
<dbReference type="InterPro" id="IPR013655">
    <property type="entry name" value="PAS_fold_3"/>
</dbReference>
<dbReference type="Pfam" id="PF08447">
    <property type="entry name" value="PAS_3"/>
    <property type="match status" value="1"/>
</dbReference>
<keyword evidence="6 11" id="KW-0418">Kinase</keyword>
<dbReference type="CDD" id="cd00130">
    <property type="entry name" value="PAS"/>
    <property type="match status" value="2"/>
</dbReference>
<sequence>MGHRTMLTPHIFEIVFNSSPAGNYLLSPDPEATILAVNDAFLQASSRRREDLVGLSLFDAFPGNPNDAEDTGERALRRSLARVRETGKSDRLPAQRYPIRIEDANGRVAYEERFWAATNTPIHDEAGKIACILHTTVDITEQFRYQNALEESEKRFRALSNATEDVIYRINPNWTELHPLEGRGILKNVVVTDALWLDDFIPPDDQPPLKAAVDEAIRTKSVYHLEHRVRRASGDFGWVISRAVPMLDDAGNIYEWIGAASDITARKEAEQKLRDADRRKDEFLAMLAHELRNPLAPMKSAITLMERGGPVPQAELVGMISRQVDHMTRLVDDLLDVSRITHGRIKLRLTPLIVGSSIYGAVETVASMTKARKQNVTVTLPPDPIWICADAARLSQILVNVLNNASKYTQEEGQVEIAVHASSQVAVIVIRDNGSGISPTLLPHIFELFSQGERTLDRSEGGLGIGLSLVKQLVRLHNGDIDLESPGPGQGTTVTINFPLLNHEQTDIAHGPLPPGKPVSPARPARVLVVDDNHDAADSLALLCEAEGHDVTVVYDSMSAIGAADLRRFDVALLDIGLPDMDGYALAGQIRKKGDVRPMLIAVTGYGQAEDRLRTMTAGFEHHLVKPVDIGQLLRLLDAARPK</sequence>
<dbReference type="InterPro" id="IPR004358">
    <property type="entry name" value="Sig_transdc_His_kin-like_C"/>
</dbReference>
<dbReference type="AlphaFoldDB" id="A0A658QZC1"/>
<dbReference type="EMBL" id="FCNV02000006">
    <property type="protein sequence ID" value="SAL35026.1"/>
    <property type="molecule type" value="Genomic_DNA"/>
</dbReference>
<dbReference type="Gene3D" id="3.40.50.2300">
    <property type="match status" value="1"/>
</dbReference>
<dbReference type="PROSITE" id="PS50109">
    <property type="entry name" value="HIS_KIN"/>
    <property type="match status" value="1"/>
</dbReference>
<evidence type="ECO:0000259" key="9">
    <source>
        <dbReference type="PROSITE" id="PS50110"/>
    </source>
</evidence>
<dbReference type="CDD" id="cd00082">
    <property type="entry name" value="HisKA"/>
    <property type="match status" value="1"/>
</dbReference>
<feature type="domain" description="PAC" evidence="10">
    <location>
        <begin position="95"/>
        <end position="151"/>
    </location>
</feature>
<dbReference type="InterPro" id="IPR003661">
    <property type="entry name" value="HisK_dim/P_dom"/>
</dbReference>
<dbReference type="Gene3D" id="1.10.287.130">
    <property type="match status" value="1"/>
</dbReference>
<dbReference type="Pfam" id="PF08448">
    <property type="entry name" value="PAS_4"/>
    <property type="match status" value="1"/>
</dbReference>
<keyword evidence="4 7" id="KW-0597">Phosphoprotein</keyword>
<dbReference type="InterPro" id="IPR011006">
    <property type="entry name" value="CheY-like_superfamily"/>
</dbReference>
<keyword evidence="12" id="KW-1185">Reference proteome</keyword>
<dbReference type="CDD" id="cd00075">
    <property type="entry name" value="HATPase"/>
    <property type="match status" value="1"/>
</dbReference>
<evidence type="ECO:0000256" key="5">
    <source>
        <dbReference type="ARBA" id="ARBA00022679"/>
    </source>
</evidence>
<dbReference type="InterPro" id="IPR001789">
    <property type="entry name" value="Sig_transdc_resp-reg_receiver"/>
</dbReference>
<evidence type="ECO:0000256" key="2">
    <source>
        <dbReference type="ARBA" id="ARBA00004429"/>
    </source>
</evidence>
<feature type="domain" description="Response regulatory" evidence="9">
    <location>
        <begin position="526"/>
        <end position="641"/>
    </location>
</feature>
<name>A0A658QZC1_9BURK</name>
<dbReference type="GO" id="GO:0005886">
    <property type="term" value="C:plasma membrane"/>
    <property type="evidence" value="ECO:0007669"/>
    <property type="project" value="UniProtKB-SubCell"/>
</dbReference>
<feature type="domain" description="PAC" evidence="10">
    <location>
        <begin position="223"/>
        <end position="275"/>
    </location>
</feature>
<keyword evidence="5" id="KW-0808">Transferase</keyword>
<dbReference type="SUPFAM" id="SSF55785">
    <property type="entry name" value="PYP-like sensor domain (PAS domain)"/>
    <property type="match status" value="2"/>
</dbReference>
<comment type="subcellular location">
    <subcellularLocation>
        <location evidence="2">Cell inner membrane</location>
        <topology evidence="2">Multi-pass membrane protein</topology>
    </subcellularLocation>
</comment>
<dbReference type="CDD" id="cd17580">
    <property type="entry name" value="REC_2_DhkD-like"/>
    <property type="match status" value="1"/>
</dbReference>
<comment type="catalytic activity">
    <reaction evidence="1">
        <text>ATP + protein L-histidine = ADP + protein N-phospho-L-histidine.</text>
        <dbReference type="EC" id="2.7.13.3"/>
    </reaction>
</comment>
<evidence type="ECO:0000256" key="1">
    <source>
        <dbReference type="ARBA" id="ARBA00000085"/>
    </source>
</evidence>
<accession>A0A658QZC1</accession>
<dbReference type="NCBIfam" id="TIGR00229">
    <property type="entry name" value="sensory_box"/>
    <property type="match status" value="1"/>
</dbReference>
<evidence type="ECO:0000259" key="8">
    <source>
        <dbReference type="PROSITE" id="PS50109"/>
    </source>
</evidence>
<dbReference type="InterPro" id="IPR036097">
    <property type="entry name" value="HisK_dim/P_sf"/>
</dbReference>
<dbReference type="SMART" id="SM00387">
    <property type="entry name" value="HATPase_c"/>
    <property type="match status" value="1"/>
</dbReference>
<dbReference type="InterPro" id="IPR000700">
    <property type="entry name" value="PAS-assoc_C"/>
</dbReference>
<evidence type="ECO:0000313" key="12">
    <source>
        <dbReference type="Proteomes" id="UP000198263"/>
    </source>
</evidence>
<dbReference type="InterPro" id="IPR013656">
    <property type="entry name" value="PAS_4"/>
</dbReference>
<evidence type="ECO:0000259" key="10">
    <source>
        <dbReference type="PROSITE" id="PS50113"/>
    </source>
</evidence>
<evidence type="ECO:0000256" key="3">
    <source>
        <dbReference type="ARBA" id="ARBA00012438"/>
    </source>
</evidence>
<evidence type="ECO:0000256" key="4">
    <source>
        <dbReference type="ARBA" id="ARBA00022553"/>
    </source>
</evidence>
<dbReference type="RefSeq" id="WP_159459375.1">
    <property type="nucleotide sequence ID" value="NZ_FCNV02000006.1"/>
</dbReference>
<dbReference type="SMART" id="SM00388">
    <property type="entry name" value="HisKA"/>
    <property type="match status" value="1"/>
</dbReference>
<dbReference type="Gene3D" id="3.30.565.10">
    <property type="entry name" value="Histidine kinase-like ATPase, C-terminal domain"/>
    <property type="match status" value="1"/>
</dbReference>
<dbReference type="PROSITE" id="PS50113">
    <property type="entry name" value="PAC"/>
    <property type="match status" value="2"/>
</dbReference>
<dbReference type="SUPFAM" id="SSF52172">
    <property type="entry name" value="CheY-like"/>
    <property type="match status" value="1"/>
</dbReference>
<proteinExistence type="predicted"/>
<dbReference type="PANTHER" id="PTHR43547">
    <property type="entry name" value="TWO-COMPONENT HISTIDINE KINASE"/>
    <property type="match status" value="1"/>
</dbReference>
<dbReference type="InterPro" id="IPR003594">
    <property type="entry name" value="HATPase_dom"/>
</dbReference>
<dbReference type="FunFam" id="3.30.565.10:FF:000006">
    <property type="entry name" value="Sensor histidine kinase WalK"/>
    <property type="match status" value="1"/>
</dbReference>
<dbReference type="SMART" id="SM00086">
    <property type="entry name" value="PAC"/>
    <property type="match status" value="2"/>
</dbReference>
<evidence type="ECO:0000256" key="7">
    <source>
        <dbReference type="PROSITE-ProRule" id="PRU00169"/>
    </source>
</evidence>
<dbReference type="SMART" id="SM00448">
    <property type="entry name" value="REC"/>
    <property type="match status" value="1"/>
</dbReference>
<comment type="caution">
    <text evidence="11">The sequence shown here is derived from an EMBL/GenBank/DDBJ whole genome shotgun (WGS) entry which is preliminary data.</text>
</comment>
<dbReference type="Pfam" id="PF00072">
    <property type="entry name" value="Response_reg"/>
    <property type="match status" value="1"/>
</dbReference>
<feature type="domain" description="Histidine kinase" evidence="8">
    <location>
        <begin position="286"/>
        <end position="502"/>
    </location>
</feature>
<dbReference type="InterPro" id="IPR005467">
    <property type="entry name" value="His_kinase_dom"/>
</dbReference>
<dbReference type="InterPro" id="IPR036890">
    <property type="entry name" value="HATPase_C_sf"/>
</dbReference>
<dbReference type="Gene3D" id="3.30.450.20">
    <property type="entry name" value="PAS domain"/>
    <property type="match status" value="2"/>
</dbReference>
<feature type="modified residue" description="4-aspartylphosphate" evidence="7">
    <location>
        <position position="575"/>
    </location>
</feature>
<protein>
    <recommendedName>
        <fullName evidence="3">histidine kinase</fullName>
        <ecNumber evidence="3">2.7.13.3</ecNumber>
    </recommendedName>
</protein>
<dbReference type="PANTHER" id="PTHR43547:SF2">
    <property type="entry name" value="HYBRID SIGNAL TRANSDUCTION HISTIDINE KINASE C"/>
    <property type="match status" value="1"/>
</dbReference>
<dbReference type="Pfam" id="PF00512">
    <property type="entry name" value="HisKA"/>
    <property type="match status" value="1"/>
</dbReference>
<evidence type="ECO:0000313" key="11">
    <source>
        <dbReference type="EMBL" id="SAL35026.1"/>
    </source>
</evidence>
<dbReference type="OrthoDB" id="9810730at2"/>
<dbReference type="PRINTS" id="PR00344">
    <property type="entry name" value="BCTRLSENSOR"/>
</dbReference>
<dbReference type="Pfam" id="PF02518">
    <property type="entry name" value="HATPase_c"/>
    <property type="match status" value="1"/>
</dbReference>
<organism evidence="11 12">
    <name type="scientific">Caballeronia concitans</name>
    <dbReference type="NCBI Taxonomy" id="1777133"/>
    <lineage>
        <taxon>Bacteria</taxon>
        <taxon>Pseudomonadati</taxon>
        <taxon>Pseudomonadota</taxon>
        <taxon>Betaproteobacteria</taxon>
        <taxon>Burkholderiales</taxon>
        <taxon>Burkholderiaceae</taxon>
        <taxon>Caballeronia</taxon>
    </lineage>
</organism>
<dbReference type="InterPro" id="IPR035965">
    <property type="entry name" value="PAS-like_dom_sf"/>
</dbReference>
<dbReference type="PROSITE" id="PS50110">
    <property type="entry name" value="RESPONSE_REGULATORY"/>
    <property type="match status" value="1"/>
</dbReference>
<reference evidence="11 12" key="1">
    <citation type="submission" date="2016-01" db="EMBL/GenBank/DDBJ databases">
        <authorList>
            <person name="Peeters C."/>
        </authorList>
    </citation>
    <scope>NUCLEOTIDE SEQUENCE [LARGE SCALE GENOMIC DNA]</scope>
    <source>
        <strain evidence="11">LMG 29315</strain>
    </source>
</reference>
<dbReference type="InterPro" id="IPR000014">
    <property type="entry name" value="PAS"/>
</dbReference>
<dbReference type="SUPFAM" id="SSF47384">
    <property type="entry name" value="Homodimeric domain of signal transducing histidine kinase"/>
    <property type="match status" value="1"/>
</dbReference>
<dbReference type="InterPro" id="IPR001610">
    <property type="entry name" value="PAC"/>
</dbReference>
<gene>
    <name evidence="11" type="ORF">AWB72_03392</name>
</gene>
<dbReference type="Proteomes" id="UP000198263">
    <property type="component" value="Unassembled WGS sequence"/>
</dbReference>
<evidence type="ECO:0000256" key="6">
    <source>
        <dbReference type="ARBA" id="ARBA00022777"/>
    </source>
</evidence>
<dbReference type="EC" id="2.7.13.3" evidence="3"/>
<dbReference type="GO" id="GO:0000155">
    <property type="term" value="F:phosphorelay sensor kinase activity"/>
    <property type="evidence" value="ECO:0007669"/>
    <property type="project" value="InterPro"/>
</dbReference>